<feature type="binding site" evidence="5">
    <location>
        <position position="90"/>
    </location>
    <ligand>
        <name>substrate</name>
    </ligand>
</feature>
<comment type="similarity">
    <text evidence="1 3 7">Belongs to the Glu/Leu/Phe/Val dehydrogenases family.</text>
</comment>
<dbReference type="InterPro" id="IPR033524">
    <property type="entry name" value="Glu/Leu/Phe/Val_DH_AS"/>
</dbReference>
<evidence type="ECO:0000256" key="2">
    <source>
        <dbReference type="ARBA" id="ARBA00023002"/>
    </source>
</evidence>
<feature type="domain" description="Glutamate/phenylalanine/leucine/valine/L-tryptophan dehydrogenase C-terminal" evidence="8">
    <location>
        <begin position="179"/>
        <end position="409"/>
    </location>
</feature>
<feature type="binding site" evidence="5">
    <location>
        <position position="186"/>
    </location>
    <ligand>
        <name>NAD(+)</name>
        <dbReference type="ChEBI" id="CHEBI:57540"/>
    </ligand>
</feature>
<keyword evidence="2 3" id="KW-0560">Oxidoreductase</keyword>
<dbReference type="InterPro" id="IPR036291">
    <property type="entry name" value="NAD(P)-bd_dom_sf"/>
</dbReference>
<dbReference type="InterPro" id="IPR006095">
    <property type="entry name" value="Glu/Leu/Phe/Val/Trp_DH"/>
</dbReference>
<proteinExistence type="inferred from homology"/>
<dbReference type="PATRIC" id="fig|1872076.5.peg.3823"/>
<feature type="binding site" evidence="5">
    <location>
        <position position="217"/>
    </location>
    <ligand>
        <name>NAD(+)</name>
        <dbReference type="ChEBI" id="CHEBI:57540"/>
    </ligand>
</feature>
<dbReference type="Gene3D" id="3.40.50.720">
    <property type="entry name" value="NAD(P)-binding Rossmann-like Domain"/>
    <property type="match status" value="1"/>
</dbReference>
<reference evidence="9 10" key="1">
    <citation type="submission" date="2016-07" db="EMBL/GenBank/DDBJ databases">
        <title>Draft genome of Scalindua rubra, obtained from a brine-seawater interface in the Red Sea, sheds light on salt adaptation in anammox bacteria.</title>
        <authorList>
            <person name="Speth D.R."/>
            <person name="Lagkouvardos I."/>
            <person name="Wang Y."/>
            <person name="Qian P.-Y."/>
            <person name="Dutilh B.E."/>
            <person name="Jetten M.S."/>
        </authorList>
    </citation>
    <scope>NUCLEOTIDE SEQUENCE [LARGE SCALE GENOMIC DNA]</scope>
    <source>
        <strain evidence="9">BSI-1</strain>
    </source>
</reference>
<dbReference type="PROSITE" id="PS00074">
    <property type="entry name" value="GLFV_DEHYDROGENASE"/>
    <property type="match status" value="1"/>
</dbReference>
<dbReference type="InterPro" id="IPR006097">
    <property type="entry name" value="Glu/Leu/Phe/Val/Trp_DH_dimer"/>
</dbReference>
<dbReference type="AlphaFoldDB" id="A0A1E3X7R8"/>
<keyword evidence="5" id="KW-0547">Nucleotide-binding</keyword>
<evidence type="ECO:0000256" key="4">
    <source>
        <dbReference type="PIRSR" id="PIRSR000185-1"/>
    </source>
</evidence>
<accession>A0A1E3X7R8</accession>
<dbReference type="FunFam" id="3.40.50.10860:FF:000003">
    <property type="entry name" value="Glutamate dehydrogenase"/>
    <property type="match status" value="1"/>
</dbReference>
<dbReference type="CDD" id="cd01076">
    <property type="entry name" value="NAD_bind_1_Glu_DH"/>
    <property type="match status" value="1"/>
</dbReference>
<dbReference type="InterPro" id="IPR033922">
    <property type="entry name" value="NAD_bind_Glu_DH"/>
</dbReference>
<protein>
    <recommendedName>
        <fullName evidence="3">Glutamate dehydrogenase</fullName>
    </recommendedName>
</protein>
<dbReference type="PIRSF" id="PIRSF000185">
    <property type="entry name" value="Glu_DH"/>
    <property type="match status" value="1"/>
</dbReference>
<evidence type="ECO:0000256" key="5">
    <source>
        <dbReference type="PIRSR" id="PIRSR000185-2"/>
    </source>
</evidence>
<dbReference type="InterPro" id="IPR014362">
    <property type="entry name" value="Glu_DH"/>
</dbReference>
<evidence type="ECO:0000256" key="7">
    <source>
        <dbReference type="RuleBase" id="RU004417"/>
    </source>
</evidence>
<dbReference type="SUPFAM" id="SSF53223">
    <property type="entry name" value="Aminoacid dehydrogenase-like, N-terminal domain"/>
    <property type="match status" value="1"/>
</dbReference>
<dbReference type="PANTHER" id="PTHR11606:SF13">
    <property type="entry name" value="GLUTAMATE DEHYDROGENASE 1, MITOCHONDRIAL"/>
    <property type="match status" value="1"/>
</dbReference>
<feature type="binding site" evidence="5">
    <location>
        <position position="345"/>
    </location>
    <ligand>
        <name>substrate</name>
    </ligand>
</feature>
<name>A0A1E3X7R8_9BACT</name>
<dbReference type="Pfam" id="PF02812">
    <property type="entry name" value="ELFV_dehydrog_N"/>
    <property type="match status" value="1"/>
</dbReference>
<comment type="caution">
    <text evidence="9">The sequence shown here is derived from an EMBL/GenBank/DDBJ whole genome shotgun (WGS) entry which is preliminary data.</text>
</comment>
<evidence type="ECO:0000313" key="10">
    <source>
        <dbReference type="Proteomes" id="UP000094056"/>
    </source>
</evidence>
<gene>
    <name evidence="9" type="ORF">SCARUB_03220</name>
</gene>
<feature type="site" description="Important for catalysis" evidence="6">
    <location>
        <position position="142"/>
    </location>
</feature>
<evidence type="ECO:0000256" key="1">
    <source>
        <dbReference type="ARBA" id="ARBA00006382"/>
    </source>
</evidence>
<dbReference type="SUPFAM" id="SSF51735">
    <property type="entry name" value="NAD(P)-binding Rossmann-fold domains"/>
    <property type="match status" value="1"/>
</dbReference>
<feature type="binding site" evidence="5">
    <location>
        <position position="66"/>
    </location>
    <ligand>
        <name>substrate</name>
    </ligand>
</feature>
<sequence length="412" mass="45836">MPFLKSVLKQYDLVADKLKLDDRIRERLLYPKRSLIVSIPIEMDTGKMKVYEGYRVQHDVTLGPSKGGIRYHLNVNLKEVTALAMLMSWKCALMQLPYGGAKGGICCNPAVMSQGEIERLTRRYTTEIIGSIGPEEDIPAPDMNTNMQTMAWMMDTYSMQKGHTVLGVVTGKPLVLGGSLGREDGTGRGVFYMVEESIKVIEKELKGLRVAIQGFGNVGSIAAKLLYENECKVIAVSNSKGGAYNAAGINVKNLIQHAKKNKTVTDFPDVDNITNEDLLTLDCDVLIPAAIEGQITRYNANNIKAKIIVEGANGPTTPEADKILYDRGVLLIPDILANSGGVVISYFEWVQDLQFYFWKESEIQQRLKEIMVNIFNRVLPLSREKKIDIRTAAWMLGISRIAEAQKTRGLYP</sequence>
<dbReference type="GO" id="GO:0006538">
    <property type="term" value="P:L-glutamate catabolic process"/>
    <property type="evidence" value="ECO:0007669"/>
    <property type="project" value="TreeGrafter"/>
</dbReference>
<dbReference type="GO" id="GO:0004352">
    <property type="term" value="F:glutamate dehydrogenase (NAD+) activity"/>
    <property type="evidence" value="ECO:0007669"/>
    <property type="project" value="TreeGrafter"/>
</dbReference>
<dbReference type="GO" id="GO:0000166">
    <property type="term" value="F:nucleotide binding"/>
    <property type="evidence" value="ECO:0007669"/>
    <property type="project" value="UniProtKB-KW"/>
</dbReference>
<dbReference type="Pfam" id="PF00208">
    <property type="entry name" value="ELFV_dehydrog"/>
    <property type="match status" value="1"/>
</dbReference>
<dbReference type="EMBL" id="MAYW01000102">
    <property type="protein sequence ID" value="ODS31670.1"/>
    <property type="molecule type" value="Genomic_DNA"/>
</dbReference>
<organism evidence="9 10">
    <name type="scientific">Candidatus Scalindua rubra</name>
    <dbReference type="NCBI Taxonomy" id="1872076"/>
    <lineage>
        <taxon>Bacteria</taxon>
        <taxon>Pseudomonadati</taxon>
        <taxon>Planctomycetota</taxon>
        <taxon>Candidatus Brocadiia</taxon>
        <taxon>Candidatus Brocadiales</taxon>
        <taxon>Candidatus Scalinduaceae</taxon>
        <taxon>Candidatus Scalindua</taxon>
    </lineage>
</organism>
<feature type="active site" description="Proton donor" evidence="4">
    <location>
        <position position="102"/>
    </location>
</feature>
<keyword evidence="5" id="KW-0520">NAD</keyword>
<evidence type="ECO:0000259" key="8">
    <source>
        <dbReference type="SMART" id="SM00839"/>
    </source>
</evidence>
<evidence type="ECO:0000256" key="3">
    <source>
        <dbReference type="PIRNR" id="PIRNR000185"/>
    </source>
</evidence>
<evidence type="ECO:0000313" key="9">
    <source>
        <dbReference type="EMBL" id="ODS31670.1"/>
    </source>
</evidence>
<dbReference type="PRINTS" id="PR00082">
    <property type="entry name" value="GLFDHDRGNASE"/>
</dbReference>
<dbReference type="InterPro" id="IPR046346">
    <property type="entry name" value="Aminoacid_DH-like_N_sf"/>
</dbReference>
<dbReference type="SMART" id="SM00839">
    <property type="entry name" value="ELFV_dehydrog"/>
    <property type="match status" value="1"/>
</dbReference>
<dbReference type="PANTHER" id="PTHR11606">
    <property type="entry name" value="GLUTAMATE DEHYDROGENASE"/>
    <property type="match status" value="1"/>
</dbReference>
<dbReference type="Gene3D" id="3.40.50.10860">
    <property type="entry name" value="Leucine Dehydrogenase, chain A, domain 1"/>
    <property type="match status" value="1"/>
</dbReference>
<dbReference type="InterPro" id="IPR006096">
    <property type="entry name" value="Glu/Leu/Phe/Val/Trp_DH_C"/>
</dbReference>
<dbReference type="Proteomes" id="UP000094056">
    <property type="component" value="Unassembled WGS sequence"/>
</dbReference>
<evidence type="ECO:0000256" key="6">
    <source>
        <dbReference type="PIRSR" id="PIRSR000185-3"/>
    </source>
</evidence>